<name>A0ABW8JP18_9GAMM</name>
<sequence>MKRCRRLRPTIRRRLTWAMVLWLVCQQLALAAYACAGLPGGALPAEVAAMPMMAGRQAAGMRMPGMAMPDTGMAPDCADMRTGAPARALCEGHCHPDHATQPDARAPSVPTAMVGMLAPPPVMPAMAQVSSSGNVRVRAERWRPPAPPPMLLYCSLLI</sequence>
<reference evidence="1 2" key="1">
    <citation type="submission" date="2020-10" db="EMBL/GenBank/DDBJ databases">
        <title>Phylogeny of dyella-like bacteria.</title>
        <authorList>
            <person name="Fu J."/>
        </authorList>
    </citation>
    <scope>NUCLEOTIDE SEQUENCE [LARGE SCALE GENOMIC DNA]</scope>
    <source>
        <strain evidence="1 2">Gsoil3046</strain>
    </source>
</reference>
<dbReference type="EMBL" id="JADIKM010000001">
    <property type="protein sequence ID" value="MFK2902863.1"/>
    <property type="molecule type" value="Genomic_DNA"/>
</dbReference>
<dbReference type="PROSITE" id="PS51257">
    <property type="entry name" value="PROKAR_LIPOPROTEIN"/>
    <property type="match status" value="1"/>
</dbReference>
<dbReference type="Proteomes" id="UP001620460">
    <property type="component" value="Unassembled WGS sequence"/>
</dbReference>
<evidence type="ECO:0000313" key="1">
    <source>
        <dbReference type="EMBL" id="MFK2902863.1"/>
    </source>
</evidence>
<gene>
    <name evidence="1" type="ORF">ISP17_02720</name>
</gene>
<protein>
    <submittedName>
        <fullName evidence="1">Uncharacterized protein</fullName>
    </submittedName>
</protein>
<organism evidence="1 2">
    <name type="scientific">Dyella ginsengisoli</name>
    <dbReference type="NCBI Taxonomy" id="363848"/>
    <lineage>
        <taxon>Bacteria</taxon>
        <taxon>Pseudomonadati</taxon>
        <taxon>Pseudomonadota</taxon>
        <taxon>Gammaproteobacteria</taxon>
        <taxon>Lysobacterales</taxon>
        <taxon>Rhodanobacteraceae</taxon>
        <taxon>Dyella</taxon>
    </lineage>
</organism>
<proteinExistence type="predicted"/>
<keyword evidence="2" id="KW-1185">Reference proteome</keyword>
<accession>A0ABW8JP18</accession>
<evidence type="ECO:0000313" key="2">
    <source>
        <dbReference type="Proteomes" id="UP001620460"/>
    </source>
</evidence>
<comment type="caution">
    <text evidence="1">The sequence shown here is derived from an EMBL/GenBank/DDBJ whole genome shotgun (WGS) entry which is preliminary data.</text>
</comment>